<dbReference type="InterPro" id="IPR042100">
    <property type="entry name" value="Bug_dom1"/>
</dbReference>
<dbReference type="AlphaFoldDB" id="A0A6N8J350"/>
<protein>
    <submittedName>
        <fullName evidence="3">Tripartite tricarboxylate transporter substrate binding protein</fullName>
    </submittedName>
</protein>
<feature type="transmembrane region" description="Helical" evidence="2">
    <location>
        <begin position="119"/>
        <end position="140"/>
    </location>
</feature>
<dbReference type="Gene3D" id="3.40.190.150">
    <property type="entry name" value="Bordetella uptake gene, domain 1"/>
    <property type="match status" value="1"/>
</dbReference>
<comment type="caution">
    <text evidence="3">The sequence shown here is derived from an EMBL/GenBank/DDBJ whole genome shotgun (WGS) entry which is preliminary data.</text>
</comment>
<dbReference type="Gene3D" id="3.40.190.10">
    <property type="entry name" value="Periplasmic binding protein-like II"/>
    <property type="match status" value="1"/>
</dbReference>
<gene>
    <name evidence="3" type="ORF">GON04_24720</name>
</gene>
<dbReference type="Proteomes" id="UP000469385">
    <property type="component" value="Unassembled WGS sequence"/>
</dbReference>
<dbReference type="Pfam" id="PF03401">
    <property type="entry name" value="TctC"/>
    <property type="match status" value="1"/>
</dbReference>
<name>A0A6N8J350_9BURK</name>
<dbReference type="PIRSF" id="PIRSF017082">
    <property type="entry name" value="YflP"/>
    <property type="match status" value="1"/>
</dbReference>
<keyword evidence="4" id="KW-1185">Reference proteome</keyword>
<evidence type="ECO:0000313" key="3">
    <source>
        <dbReference type="EMBL" id="MVQ32683.1"/>
    </source>
</evidence>
<dbReference type="PANTHER" id="PTHR42928">
    <property type="entry name" value="TRICARBOXYLATE-BINDING PROTEIN"/>
    <property type="match status" value="1"/>
</dbReference>
<keyword evidence="2" id="KW-0812">Transmembrane</keyword>
<evidence type="ECO:0000313" key="4">
    <source>
        <dbReference type="Proteomes" id="UP000469385"/>
    </source>
</evidence>
<dbReference type="CDD" id="cd13578">
    <property type="entry name" value="PBP2_Bug27"/>
    <property type="match status" value="1"/>
</dbReference>
<keyword evidence="2" id="KW-1133">Transmembrane helix</keyword>
<dbReference type="EMBL" id="WSEL01000009">
    <property type="protein sequence ID" value="MVQ32683.1"/>
    <property type="molecule type" value="Genomic_DNA"/>
</dbReference>
<dbReference type="PANTHER" id="PTHR42928:SF5">
    <property type="entry name" value="BLR1237 PROTEIN"/>
    <property type="match status" value="1"/>
</dbReference>
<comment type="similarity">
    <text evidence="1">Belongs to the UPF0065 (bug) family.</text>
</comment>
<proteinExistence type="inferred from homology"/>
<dbReference type="RefSeq" id="WP_157400615.1">
    <property type="nucleotide sequence ID" value="NZ_WSEL01000009.1"/>
</dbReference>
<sequence>MSNHPVSRPRRQALGAGVAALVAPGLVLAQGAARTVSLVVSYPPGGGADLVARLIAPVMARSLGQAVIVDNRPGGSGQIAAALVARAAPDGSTLLLDASSFAVNPSLFPKLPYDSQKDFAPLGVVALFPNVLVCTSAFAARSVRDLVRMAKATPGKIAYASSGNGSAQHLAGALFERRAGVDLVHVPYRGGGPALNDVIGGQVPLFFANVASSLGHIESGRLRPLAVTARVRARALPQVPTMEEAGVPGYEVLEWNPLLAPAATPAPVQARLRAALHAAVSDPEVLARIRALSGEPFTDDDPAKVAAFLQRQREQWGTLVRERHITAG</sequence>
<keyword evidence="2" id="KW-0472">Membrane</keyword>
<organism evidence="3 4">
    <name type="scientific">Ramlibacter pinisoli</name>
    <dbReference type="NCBI Taxonomy" id="2682844"/>
    <lineage>
        <taxon>Bacteria</taxon>
        <taxon>Pseudomonadati</taxon>
        <taxon>Pseudomonadota</taxon>
        <taxon>Betaproteobacteria</taxon>
        <taxon>Burkholderiales</taxon>
        <taxon>Comamonadaceae</taxon>
        <taxon>Ramlibacter</taxon>
    </lineage>
</organism>
<evidence type="ECO:0000256" key="2">
    <source>
        <dbReference type="SAM" id="Phobius"/>
    </source>
</evidence>
<dbReference type="InterPro" id="IPR005064">
    <property type="entry name" value="BUG"/>
</dbReference>
<dbReference type="SUPFAM" id="SSF53850">
    <property type="entry name" value="Periplasmic binding protein-like II"/>
    <property type="match status" value="1"/>
</dbReference>
<accession>A0A6N8J350</accession>
<reference evidence="3 4" key="1">
    <citation type="submission" date="2019-12" db="EMBL/GenBank/DDBJ databases">
        <authorList>
            <person name="Huq M.A."/>
        </authorList>
    </citation>
    <scope>NUCLEOTIDE SEQUENCE [LARGE SCALE GENOMIC DNA]</scope>
    <source>
        <strain evidence="3 4">MAH-25</strain>
    </source>
</reference>
<evidence type="ECO:0000256" key="1">
    <source>
        <dbReference type="ARBA" id="ARBA00006987"/>
    </source>
</evidence>